<proteinExistence type="predicted"/>
<dbReference type="EMBL" id="JBBXJM010000001">
    <property type="protein sequence ID" value="KAL1413772.1"/>
    <property type="molecule type" value="Genomic_DNA"/>
</dbReference>
<dbReference type="GeneID" id="95982597"/>
<keyword evidence="2" id="KW-1185">Reference proteome</keyword>
<reference evidence="1 2" key="1">
    <citation type="submission" date="2023-08" db="EMBL/GenBank/DDBJ databases">
        <title>Annotated Genome Sequence of Vanrija albida AlHP1.</title>
        <authorList>
            <person name="Herzog R."/>
        </authorList>
    </citation>
    <scope>NUCLEOTIDE SEQUENCE [LARGE SCALE GENOMIC DNA]</scope>
    <source>
        <strain evidence="1 2">AlHP1</strain>
    </source>
</reference>
<dbReference type="Proteomes" id="UP001565368">
    <property type="component" value="Unassembled WGS sequence"/>
</dbReference>
<evidence type="ECO:0008006" key="3">
    <source>
        <dbReference type="Google" id="ProtNLM"/>
    </source>
</evidence>
<comment type="caution">
    <text evidence="1">The sequence shown here is derived from an EMBL/GenBank/DDBJ whole genome shotgun (WGS) entry which is preliminary data.</text>
</comment>
<organism evidence="1 2">
    <name type="scientific">Vanrija albida</name>
    <dbReference type="NCBI Taxonomy" id="181172"/>
    <lineage>
        <taxon>Eukaryota</taxon>
        <taxon>Fungi</taxon>
        <taxon>Dikarya</taxon>
        <taxon>Basidiomycota</taxon>
        <taxon>Agaricomycotina</taxon>
        <taxon>Tremellomycetes</taxon>
        <taxon>Trichosporonales</taxon>
        <taxon>Trichosporonaceae</taxon>
        <taxon>Vanrija</taxon>
    </lineage>
</organism>
<name>A0ABR3QGI7_9TREE</name>
<protein>
    <recommendedName>
        <fullName evidence="3">VPS37 C-terminal domain-containing protein</fullName>
    </recommendedName>
</protein>
<dbReference type="RefSeq" id="XP_069213716.1">
    <property type="nucleotide sequence ID" value="XM_069350172.1"/>
</dbReference>
<gene>
    <name evidence="1" type="ORF">Q8F55_001554</name>
</gene>
<evidence type="ECO:0000313" key="2">
    <source>
        <dbReference type="Proteomes" id="UP001565368"/>
    </source>
</evidence>
<evidence type="ECO:0000313" key="1">
    <source>
        <dbReference type="EMBL" id="KAL1413772.1"/>
    </source>
</evidence>
<accession>A0ABR3QGI7</accession>
<sequence>MSTPTHTSAVEAVNKKYSAPLATAERHAARMRALLARQTAELTQASPALRAAKAEWAAARAQRPLSRRRVHAADEELRAAFNRVLAARNREGAVSRILLRAETRVEELRRGKEVELCRLARVHGVSAGEGEAGESESQGGV</sequence>